<reference evidence="1 2" key="1">
    <citation type="submission" date="2019-08" db="EMBL/GenBank/DDBJ databases">
        <title>In-depth cultivation of the pig gut microbiome towards novel bacterial diversity and tailored functional studies.</title>
        <authorList>
            <person name="Wylensek D."/>
            <person name="Hitch T.C.A."/>
            <person name="Clavel T."/>
        </authorList>
    </citation>
    <scope>NUCLEOTIDE SEQUENCE [LARGE SCALE GENOMIC DNA]</scope>
    <source>
        <strain evidence="1 2">BL-389-WT-3D</strain>
    </source>
</reference>
<name>A0A844F8M8_CLOSV</name>
<dbReference type="AlphaFoldDB" id="A0A844F8M8"/>
<dbReference type="InterPro" id="IPR014998">
    <property type="entry name" value="DUF1848"/>
</dbReference>
<accession>A0A844F8M8</accession>
<evidence type="ECO:0000313" key="1">
    <source>
        <dbReference type="EMBL" id="MSS39967.1"/>
    </source>
</evidence>
<evidence type="ECO:0000313" key="2">
    <source>
        <dbReference type="Proteomes" id="UP000462363"/>
    </source>
</evidence>
<gene>
    <name evidence="1" type="ORF">FYJ37_06290</name>
</gene>
<proteinExistence type="predicted"/>
<protein>
    <submittedName>
        <fullName evidence="1">DUF1848 domain-containing protein</fullName>
    </submittedName>
</protein>
<sequence>MIISASRRTDIPALYPEWFINRLKAGEVLVPNPYNRKKISRIQLSPDTIDCIAFWTKNPEPLIPYLSTIDKMGYPYYFQMTITDYEQDIEENVPRTEESMATFLLLSERLGKERVDWRFDPLLLTEKYSISYHLERFEMMCEWLHKATTRCIISFIDSYKDSPYLEMEPEDIVGLAEGLARIGKKNGLPLYTCAEKMDLSRLGIEHGACIDKEKIHNLIGYKLDLKKDAGQRRECGCIESIDIGMYDTCINGCKYCYATSGLEGARRRMQQHNPLSPLLIGQLKGDETITDRDVKSDRDNQISLFDLPEMYMKF</sequence>
<dbReference type="EMBL" id="VUMB01000010">
    <property type="protein sequence ID" value="MSS39967.1"/>
    <property type="molecule type" value="Genomic_DNA"/>
</dbReference>
<dbReference type="Proteomes" id="UP000462363">
    <property type="component" value="Unassembled WGS sequence"/>
</dbReference>
<dbReference type="Pfam" id="PF08902">
    <property type="entry name" value="DUF1848"/>
    <property type="match status" value="1"/>
</dbReference>
<comment type="caution">
    <text evidence="1">The sequence shown here is derived from an EMBL/GenBank/DDBJ whole genome shotgun (WGS) entry which is preliminary data.</text>
</comment>
<dbReference type="RefSeq" id="WP_154323032.1">
    <property type="nucleotide sequence ID" value="NZ_AP024846.1"/>
</dbReference>
<organism evidence="1 2">
    <name type="scientific">Clostridium scindens (strain JCM 10418 / VPI 12708)</name>
    <dbReference type="NCBI Taxonomy" id="29347"/>
    <lineage>
        <taxon>Bacteria</taxon>
        <taxon>Bacillati</taxon>
        <taxon>Bacillota</taxon>
        <taxon>Clostridia</taxon>
        <taxon>Lachnospirales</taxon>
        <taxon>Lachnospiraceae</taxon>
    </lineage>
</organism>